<evidence type="ECO:0000313" key="3">
    <source>
        <dbReference type="Proteomes" id="UP001364890"/>
    </source>
</evidence>
<dbReference type="Pfam" id="PF18144">
    <property type="entry name" value="SMODS"/>
    <property type="match status" value="1"/>
</dbReference>
<organism evidence="2 3">
    <name type="scientific">Psychrobacillus mangrovi</name>
    <dbReference type="NCBI Taxonomy" id="3117745"/>
    <lineage>
        <taxon>Bacteria</taxon>
        <taxon>Bacillati</taxon>
        <taxon>Bacillota</taxon>
        <taxon>Bacilli</taxon>
        <taxon>Bacillales</taxon>
        <taxon>Bacillaceae</taxon>
        <taxon>Psychrobacillus</taxon>
    </lineage>
</organism>
<keyword evidence="3" id="KW-1185">Reference proteome</keyword>
<accession>A0ABU8F7C5</accession>
<name>A0ABU8F7C5_9BACI</name>
<proteinExistence type="predicted"/>
<gene>
    <name evidence="2" type="ORF">WAX74_14925</name>
</gene>
<protein>
    <submittedName>
        <fullName evidence="2">Nucleotidyltransferase</fullName>
    </submittedName>
</protein>
<evidence type="ECO:0000256" key="1">
    <source>
        <dbReference type="ARBA" id="ARBA00023118"/>
    </source>
</evidence>
<keyword evidence="1" id="KW-0051">Antiviral defense</keyword>
<reference evidence="2 3" key="1">
    <citation type="submission" date="2024-01" db="EMBL/GenBank/DDBJ databases">
        <title>Seven novel Bacillus-like species.</title>
        <authorList>
            <person name="Liu G."/>
        </authorList>
    </citation>
    <scope>NUCLEOTIDE SEQUENCE [LARGE SCALE GENOMIC DNA]</scope>
    <source>
        <strain evidence="2 3">FJAT-51614</strain>
    </source>
</reference>
<comment type="caution">
    <text evidence="2">The sequence shown here is derived from an EMBL/GenBank/DDBJ whole genome shotgun (WGS) entry which is preliminary data.</text>
</comment>
<dbReference type="CDD" id="cd05400">
    <property type="entry name" value="NT_2-5OAS_ClassI-CCAase"/>
    <property type="match status" value="1"/>
</dbReference>
<dbReference type="InterPro" id="IPR006116">
    <property type="entry name" value="NT_2-5OAS_ClassI-CCAase"/>
</dbReference>
<sequence length="380" mass="43146">MIETFGKNGLVDDLLQRVGEKLQISKTQRELAEDRYKAVGTWLSKDEDLFNGAEINIYPQGSLSIGTTVKPLSKQEYDLDLVCEIAESCEGKDPIELLNRIEQRLKDNEIYKDKVERKNRCIRLNYANEFHLDILPAHPANPGADTCVKVPDRKAEDWKDSNPKGYTAWLNNRSILVEKSFEARADIEPLPNDEGVERKAPLKRAVQLIKRYRDIYFEEDPDSAPISIVLTTLAGQVYGGQVSVNETITHVLDQIQVLVSKSDTRLVVLNPSNDKEDLSERWDGKPELYHSFIKFIKDFKINWEQLNELQGLHVIADKLKQMFGENVTNQAFKEQAAHLEKSRNNKVLGVVGSGLLVAATTKKAVAMERNTFYGEKEDSI</sequence>
<dbReference type="EMBL" id="JBAWSY010000013">
    <property type="protein sequence ID" value="MEI4770914.1"/>
    <property type="molecule type" value="Genomic_DNA"/>
</dbReference>
<dbReference type="Proteomes" id="UP001364890">
    <property type="component" value="Unassembled WGS sequence"/>
</dbReference>
<dbReference type="RefSeq" id="WP_336498481.1">
    <property type="nucleotide sequence ID" value="NZ_JBAWSY010000013.1"/>
</dbReference>
<evidence type="ECO:0000313" key="2">
    <source>
        <dbReference type="EMBL" id="MEI4770914.1"/>
    </source>
</evidence>